<dbReference type="InterPro" id="IPR000847">
    <property type="entry name" value="LysR_HTH_N"/>
</dbReference>
<dbReference type="InterPro" id="IPR058163">
    <property type="entry name" value="LysR-type_TF_proteobact-type"/>
</dbReference>
<organism evidence="6 7">
    <name type="scientific">Photobacterium halotolerans</name>
    <dbReference type="NCBI Taxonomy" id="265726"/>
    <lineage>
        <taxon>Bacteria</taxon>
        <taxon>Pseudomonadati</taxon>
        <taxon>Pseudomonadota</taxon>
        <taxon>Gammaproteobacteria</taxon>
        <taxon>Vibrionales</taxon>
        <taxon>Vibrionaceae</taxon>
        <taxon>Photobacterium</taxon>
    </lineage>
</organism>
<dbReference type="Pfam" id="PF00126">
    <property type="entry name" value="HTH_1"/>
    <property type="match status" value="1"/>
</dbReference>
<dbReference type="InterPro" id="IPR036390">
    <property type="entry name" value="WH_DNA-bd_sf"/>
</dbReference>
<evidence type="ECO:0000256" key="2">
    <source>
        <dbReference type="ARBA" id="ARBA00023015"/>
    </source>
</evidence>
<gene>
    <name evidence="6" type="ORF">CAG72_08120</name>
</gene>
<evidence type="ECO:0000256" key="1">
    <source>
        <dbReference type="ARBA" id="ARBA00009437"/>
    </source>
</evidence>
<evidence type="ECO:0000256" key="4">
    <source>
        <dbReference type="ARBA" id="ARBA00023163"/>
    </source>
</evidence>
<comment type="caution">
    <text evidence="6">The sequence shown here is derived from an EMBL/GenBank/DDBJ whole genome shotgun (WGS) entry which is preliminary data.</text>
</comment>
<dbReference type="PANTHER" id="PTHR30537:SF5">
    <property type="entry name" value="HTH-TYPE TRANSCRIPTIONAL ACTIVATOR TTDR-RELATED"/>
    <property type="match status" value="1"/>
</dbReference>
<dbReference type="GO" id="GO:0003700">
    <property type="term" value="F:DNA-binding transcription factor activity"/>
    <property type="evidence" value="ECO:0007669"/>
    <property type="project" value="InterPro"/>
</dbReference>
<evidence type="ECO:0000256" key="3">
    <source>
        <dbReference type="ARBA" id="ARBA00023125"/>
    </source>
</evidence>
<dbReference type="CDD" id="cd08422">
    <property type="entry name" value="PBP2_CrgA_like"/>
    <property type="match status" value="1"/>
</dbReference>
<comment type="similarity">
    <text evidence="1">Belongs to the LysR transcriptional regulatory family.</text>
</comment>
<dbReference type="PANTHER" id="PTHR30537">
    <property type="entry name" value="HTH-TYPE TRANSCRIPTIONAL REGULATOR"/>
    <property type="match status" value="1"/>
</dbReference>
<dbReference type="InterPro" id="IPR005119">
    <property type="entry name" value="LysR_subst-bd"/>
</dbReference>
<dbReference type="SUPFAM" id="SSF46785">
    <property type="entry name" value="Winged helix' DNA-binding domain"/>
    <property type="match status" value="1"/>
</dbReference>
<dbReference type="AlphaFoldDB" id="A0A7X4WB63"/>
<keyword evidence="4" id="KW-0804">Transcription</keyword>
<dbReference type="Gene3D" id="3.40.190.290">
    <property type="match status" value="1"/>
</dbReference>
<reference evidence="6 7" key="1">
    <citation type="submission" date="2017-05" db="EMBL/GenBank/DDBJ databases">
        <title>High clonality and local adaptation shapes Vibrionaceae linages within an endangered oasis.</title>
        <authorList>
            <person name="Vazquez-Rosas-Landa M."/>
        </authorList>
    </citation>
    <scope>NUCLEOTIDE SEQUENCE [LARGE SCALE GENOMIC DNA]</scope>
    <source>
        <strain evidence="6 7">P46_P4S1P180</strain>
    </source>
</reference>
<accession>A0A7X4WB63</accession>
<evidence type="ECO:0000313" key="7">
    <source>
        <dbReference type="Proteomes" id="UP000465712"/>
    </source>
</evidence>
<keyword evidence="3" id="KW-0238">DNA-binding</keyword>
<dbReference type="Gene3D" id="1.10.10.10">
    <property type="entry name" value="Winged helix-like DNA-binding domain superfamily/Winged helix DNA-binding domain"/>
    <property type="match status" value="1"/>
</dbReference>
<feature type="domain" description="HTH lysR-type" evidence="5">
    <location>
        <begin position="6"/>
        <end position="63"/>
    </location>
</feature>
<dbReference type="Proteomes" id="UP000465712">
    <property type="component" value="Unassembled WGS sequence"/>
</dbReference>
<dbReference type="EMBL" id="WXWW01000123">
    <property type="protein sequence ID" value="NAW65182.1"/>
    <property type="molecule type" value="Genomic_DNA"/>
</dbReference>
<dbReference type="FunFam" id="1.10.10.10:FF:000001">
    <property type="entry name" value="LysR family transcriptional regulator"/>
    <property type="match status" value="1"/>
</dbReference>
<dbReference type="GO" id="GO:0006351">
    <property type="term" value="P:DNA-templated transcription"/>
    <property type="evidence" value="ECO:0007669"/>
    <property type="project" value="TreeGrafter"/>
</dbReference>
<dbReference type="Pfam" id="PF03466">
    <property type="entry name" value="LysR_substrate"/>
    <property type="match status" value="1"/>
</dbReference>
<dbReference type="PROSITE" id="PS50931">
    <property type="entry name" value="HTH_LYSR"/>
    <property type="match status" value="1"/>
</dbReference>
<keyword evidence="2" id="KW-0805">Transcription regulation</keyword>
<sequence>MDMSYLNLPLLHVFHLVAERGSFQAAATELHLPRSSVSKKIRQLEQFIGQPLLHRSTRQLQLTDVGRNLLLGTGDLRAVLSNLHGIIDETQQTPKGRVKISASILMGQRFVVPVLKQLRQTYPDIVIDLSLDDQTVDLLDAKIDIAIRIGQLPDSSLIARKIGDKHWGWFASPRYLAERGCPQAPHELVQHDCLVFENTTSRFNFWPFQDAKGDTETVEVAAAIKTDNSRALVDMACEGLGIIMVDPAFVQQECQQNLLVPVLTDWHHPERSPIQLVCVGERTKASQAVWQFLLAHWPG</sequence>
<dbReference type="InterPro" id="IPR036388">
    <property type="entry name" value="WH-like_DNA-bd_sf"/>
</dbReference>
<dbReference type="GO" id="GO:0043565">
    <property type="term" value="F:sequence-specific DNA binding"/>
    <property type="evidence" value="ECO:0007669"/>
    <property type="project" value="TreeGrafter"/>
</dbReference>
<evidence type="ECO:0000259" key="5">
    <source>
        <dbReference type="PROSITE" id="PS50931"/>
    </source>
</evidence>
<dbReference type="SUPFAM" id="SSF53850">
    <property type="entry name" value="Periplasmic binding protein-like II"/>
    <property type="match status" value="1"/>
</dbReference>
<protein>
    <submittedName>
        <fullName evidence="6">LysR family transcriptional regulator</fullName>
    </submittedName>
</protein>
<name>A0A7X4WB63_9GAMM</name>
<evidence type="ECO:0000313" key="6">
    <source>
        <dbReference type="EMBL" id="NAW65182.1"/>
    </source>
</evidence>
<proteinExistence type="inferred from homology"/>